<dbReference type="SUPFAM" id="SSF51126">
    <property type="entry name" value="Pectin lyase-like"/>
    <property type="match status" value="1"/>
</dbReference>
<feature type="region of interest" description="Disordered" evidence="1">
    <location>
        <begin position="50"/>
        <end position="72"/>
    </location>
</feature>
<dbReference type="InterPro" id="IPR011050">
    <property type="entry name" value="Pectin_lyase_fold/virulence"/>
</dbReference>
<dbReference type="EMBL" id="JAGQDD010000001">
    <property type="protein sequence ID" value="MBQ0928944.1"/>
    <property type="molecule type" value="Genomic_DNA"/>
</dbReference>
<keyword evidence="2" id="KW-0732">Signal</keyword>
<dbReference type="PANTHER" id="PTHR12338">
    <property type="entry name" value="AUTOTRANSPORTER"/>
    <property type="match status" value="1"/>
</dbReference>
<feature type="compositionally biased region" description="Polar residues" evidence="1">
    <location>
        <begin position="61"/>
        <end position="72"/>
    </location>
</feature>
<sequence>MPTSPARPRLAAHRTLRLTPLAAALALAGQAVHAAPAAAQVPVPAATWRVSGSGASAPVNRPNSQGGTTQTIRQDSARAIYQWDSFDIGATSQVSFDMAVRGGSALNRVVGSAAPSQIFGRLSATNNGQIFLINPNGILFGRGAQVNTGSLIASTLNLSDAEFNSGFGQSIANLSSAHFRYDGDPAAFVDSRNFVRVEPGASITTASGGQVMLFAKRVENAGKLSAPDGQVILGGGGSVKLKLPSQEADLYAAEENAKLQVLRGFLVEMGRGPGGEHGSVANLAGGQISTPRGNTTLVGLAVNQSGRISATTSVDANGSIILKAQSGADYNPVTPAYRATESGALTLGAGSLLSITPDTDTASKTASANATVLGSFVELAGRSVVFEPGSQLIAPGAQVVARAQATPTYTRLADRADVAGDPDARIVLGEGVLIDLSGTTTTTRSVADLFVTTELLGSNDLKDAPVQKDGLLYRAKVTIDTRLDSPILGSLQGYRDALGKTATEWLSRGGHLDLRAEGAVITADSSRIRLSGGQVTYTAAAVAATRLVAADGRLYDLATAPSDLVYTDAFNLQKSSAIQYDRWGQRLQFGRRVTAVEAGYVAGADAGSLSVIAPIVQLGGHLEARASQGERQQAGLDALAQAGRLSVGAATQNGDSVLATATVDQLAQTAVLKDFRIGPQAPQLPDGLATQPLEAPLAEGSGISTERLLNAGFAQIGVHADGDVLLARSSDEALRLADGGSLTLASITGDVRVDQSLRGAAASVTLVSKSASTLGGLKTQGGVQVADGVQIDLSGAWVNAWLGGQARHTAHTSGGRFSASGMGVQLGQGSGVDVSGGGAVSLAGAVTGAAAGSISLSDVTRPEQAQQADAPGLQLQGRLSGFSAASSQGATTGGGQLTLRTSHVRIGASSLPASADTLLLGTGFFDEGGFGSFSIDGRLGLTLSEGSVLAPQRRTWMATTASRNLPDGVPAAQAFVEGRAPGLWRGGMAVSLSSSGDAQAEASQIDNGRLSVGQGARIDAGDTGSIRLSASHLVDLQGELRAHGGSVTLATSAGATPGSTPGVWVGSDAVIDVSGRARLTPDRSDGLVTGQVLAGGTITLSAADPGASSAAVVVQQGARLDARGSAAPLDVTERSSAGTRIERRLVGSGGGALQIISSGTAVLEGTVALQAGADGLAGGSVSLTHAPGAAVGLSDSATPLDDRHLRIEAGGTTLTPGLDASRLGELAATLGADTRLSAAMLQASGAADISLRTPGDIHLVGDVTLQAPRRLSLNSQALVVDEGAQARLAAAQVALSGPETLGQYDSANPVSQRVPMSGGSGTLDVQAGVGLVMSGQLVTAGVGTLGLQAGGAIQLRDGRLDTQADVRLQAPEVASGTGTAFTLEASGHRLAISGGDAQAPATPSAGGAITLRAAQIEQAGVLRAPNGRLTLEASESLHLAEGSLTSVSSTPGQVLYGSYTGGRDQWLGLDGSSTRPTGSTVTAAPDKQITLSAPVLQTAAGSRIEAEGAGTLVASEFVAGRGGSSNILAGGDGAFALLPSLGAGQAPYAWRLKDSAAASGRQIVIRHSVTLGDGTVLQAGTYTLLPAAYAVLDGAFLLRPASGTTTLAEGSTLARTDGSVTVAARLVDAGTGFGDAQPSAWQLMSRDTALRYSELRRTDLSEVLRSRASQQQQGVGLLAHDGGAVSLEARQLSLQGRMALGGSEALKGRDGTLGIAGRSIQIDAQAPAGDTDDGVLHIAAASLNQVDGGAVVLGGVRVTAADGTAQIRTVADQVVFAQGASAPITAADVLATARRELRVAADARFTPQAAEGTPGQPLTLEGSGAAMRVAASSGATLNRSDAAPDDAALRIGAGVSLGRSGGSVALDSTGVAQVDPTAVLRAGDLLLAAREVELASPTGNRSRLALTEAQTQALTAAEHLTLRAYERLYLHTGSTLGGEDAGTIAIDTPSLRVLGTDGTATVQARALQLSNHSGPRSAAFGLQDTALQLQARETISLGEGSLSIAGATQVGLQAGQAISLDGTGRLQVADALQLSAPVITSHAAGSQYAIVAGGALQVDAAPPAAGTDAAALGSALSLQAASALIDGVIRLPSGRIEVQSERPLVVGAQARLDAAGRLVELGTQPVSTAGGQIALSSGNGNLRLLAGSVLDVSAGGGQGAGGQISLQAVKGRITTAGQLRGQAGSAETGAALTLDAASLDTAGLDAAVAAGHFTAEMDLRQREGDLTLAAGTTLSARAITLSADQGALQVAGTLDARGADGGRIRLSAAQDVNVADGGRLLAQATASDGQGGRVALSTLDGRIGLDAGSLVAVAAGSAGQPGQSGGRLELRARQQGHDLAIDPLLGQIDGASRIDVQAVKVYDAVDRIVAGAIQSGGALGTATIAADAAGFLGSQGEHAQAIAQRLAGARPAADLAALRVHAEAEVRAPGRLEVDPGADWVLPADAARIAAGGGDARHVGDTSLTLRATGSINLRWGITSGLDPTSGAATSDRAGNLTLTAGADLQAASARQLRRTASPDAANLNFKSQQAGRLNYTGSSTGDVTLSAAGNLAMDVKNTVVLSTGAPRSEAAQAVKNQAQRFFGDQALQTDGGDVRLQAGSSIQGDDTDNERGGDDAGVVDLLFGGQLLGGGNGSLVWGGSAAQSLGFSYVGSFGGGQVDLRAGRHIIDMVAVAPSSGYHLSAADGGSGQTVHYGGGSLSVRAGGDVVSGAFEAGGRQLQVAAGGSVIGQRRDPGGVGATRLYYEDNRVQVDARGQLAIGEISDAYSEASNPIQLLNRHASARLTATAGDASLGGGIAAGDPSTGSLLPDDTRLAAASGDLRVGDAEQRPIDDGRLALLAAGDLQLSSRLDVYATRRGQDAPLWLDSREVLGFNPKNDAGLRLDQSQRTPVELVARDGDVRISAPIDSARALHIEAGRDILVQEAVQTQLQPDAASGAQSDLVLLKAGRDIVFSGGYGWMRVGGSGQVLLLAGRDIDLGSASALNSSGLMAIGNQDNPLLASGSAQLTLVAGLSSDGLDYRQAVQQGFAAVGSTALAARAGDLYAFLSDATVSALGSARARTWSQSSSAQQLALARALLGEASYQQALARYVRHIGVDTATLTDAQALAAFDRLTPAQRDAAPAQLLTARMAQLDTQRRSQLITLIAAADTPRYAQGLQAWMQLRTGATLDLAQALTAFEALPLAQQVGWINQVLVEEVRSAGRSAAQASGYAQQAAYLRGSLAIDAVFAGEHVGGDLALPATQIKTLQDSGQRLVAATGQRAAIDLPGITLMTPAGGVNAGETGSVAQSANNLGVVTVAGGGIAAISRDDFLVNQSRVFTLDSGDLLIWSTRGDIDAGRGAKTVSAVPPPVVRLDAATGRLYLDTSGSYAGSGIAVGGTGSTLDLYAPSGAIDAGEAGIKASGNVFLGATTVRGADNIQVGGQAAGVSLSTAPVSLPASTAANATDAARATSGEDDDERRKRRARRRQMLLDFLGFGRG</sequence>
<dbReference type="InterPro" id="IPR021026">
    <property type="entry name" value="Filamn_hemagglutn_DUF3739"/>
</dbReference>
<dbReference type="InterPro" id="IPR050909">
    <property type="entry name" value="Bact_Autotransporter_VF"/>
</dbReference>
<evidence type="ECO:0000259" key="3">
    <source>
        <dbReference type="SMART" id="SM00912"/>
    </source>
</evidence>
<evidence type="ECO:0000256" key="2">
    <source>
        <dbReference type="SAM" id="SignalP"/>
    </source>
</evidence>
<dbReference type="Proteomes" id="UP000676246">
    <property type="component" value="Unassembled WGS sequence"/>
</dbReference>
<comment type="caution">
    <text evidence="4">The sequence shown here is derived from an EMBL/GenBank/DDBJ whole genome shotgun (WGS) entry which is preliminary data.</text>
</comment>
<proteinExistence type="predicted"/>
<reference evidence="4 5" key="1">
    <citation type="submission" date="2021-04" db="EMBL/GenBank/DDBJ databases">
        <title>The genome sequence of Ideonella sp. 3Y2.</title>
        <authorList>
            <person name="Liu Y."/>
        </authorList>
    </citation>
    <scope>NUCLEOTIDE SEQUENCE [LARGE SCALE GENOMIC DNA]</scope>
    <source>
        <strain evidence="4 5">3Y2</strain>
    </source>
</reference>
<protein>
    <submittedName>
        <fullName evidence="4">Filamentous hemagglutinin family protein</fullName>
    </submittedName>
</protein>
<evidence type="ECO:0000313" key="4">
    <source>
        <dbReference type="EMBL" id="MBQ0928944.1"/>
    </source>
</evidence>
<feature type="domain" description="Filamentous haemagglutinin FhaB/tRNA nuclease CdiA-like TPS" evidence="3">
    <location>
        <begin position="38"/>
        <end position="162"/>
    </location>
</feature>
<feature type="signal peptide" evidence="2">
    <location>
        <begin position="1"/>
        <end position="34"/>
    </location>
</feature>
<gene>
    <name evidence="4" type="ORF">KAK03_00500</name>
</gene>
<keyword evidence="5" id="KW-1185">Reference proteome</keyword>
<dbReference type="Gene3D" id="2.160.20.10">
    <property type="entry name" value="Single-stranded right-handed beta-helix, Pectin lyase-like"/>
    <property type="match status" value="1"/>
</dbReference>
<evidence type="ECO:0000256" key="1">
    <source>
        <dbReference type="SAM" id="MobiDB-lite"/>
    </source>
</evidence>
<dbReference type="RefSeq" id="WP_210851058.1">
    <property type="nucleotide sequence ID" value="NZ_JAGQDD010000001.1"/>
</dbReference>
<organism evidence="4 5">
    <name type="scientific">Ideonella alba</name>
    <dbReference type="NCBI Taxonomy" id="2824118"/>
    <lineage>
        <taxon>Bacteria</taxon>
        <taxon>Pseudomonadati</taxon>
        <taxon>Pseudomonadota</taxon>
        <taxon>Betaproteobacteria</taxon>
        <taxon>Burkholderiales</taxon>
        <taxon>Sphaerotilaceae</taxon>
        <taxon>Ideonella</taxon>
    </lineage>
</organism>
<accession>A0A940Y231</accession>
<dbReference type="SMART" id="SM00912">
    <property type="entry name" value="Haemagg_act"/>
    <property type="match status" value="1"/>
</dbReference>
<dbReference type="Pfam" id="PF05860">
    <property type="entry name" value="TPS"/>
    <property type="match status" value="1"/>
</dbReference>
<dbReference type="NCBIfam" id="TIGR01901">
    <property type="entry name" value="adhes_NPXG"/>
    <property type="match status" value="1"/>
</dbReference>
<dbReference type="InterPro" id="IPR012334">
    <property type="entry name" value="Pectin_lyas_fold"/>
</dbReference>
<dbReference type="Pfam" id="PF12545">
    <property type="entry name" value="DUF3739"/>
    <property type="match status" value="1"/>
</dbReference>
<evidence type="ECO:0000313" key="5">
    <source>
        <dbReference type="Proteomes" id="UP000676246"/>
    </source>
</evidence>
<dbReference type="InterPro" id="IPR008638">
    <property type="entry name" value="FhaB/CdiA-like_TPS"/>
</dbReference>
<feature type="compositionally biased region" description="Low complexity" evidence="1">
    <location>
        <begin position="3441"/>
        <end position="3452"/>
    </location>
</feature>
<dbReference type="PANTHER" id="PTHR12338:SF5">
    <property type="entry name" value="ANTIGEN 43-RELATED"/>
    <property type="match status" value="1"/>
</dbReference>
<feature type="chain" id="PRO_5037165063" evidence="2">
    <location>
        <begin position="35"/>
        <end position="3480"/>
    </location>
</feature>
<feature type="region of interest" description="Disordered" evidence="1">
    <location>
        <begin position="3441"/>
        <end position="3461"/>
    </location>
</feature>
<name>A0A940Y231_9BURK</name>